<comment type="caution">
    <text evidence="4">The sequence shown here is derived from an EMBL/GenBank/DDBJ whole genome shotgun (WGS) entry which is preliminary data.</text>
</comment>
<dbReference type="InterPro" id="IPR032675">
    <property type="entry name" value="LRR_dom_sf"/>
</dbReference>
<dbReference type="PANTHER" id="PTHR47566">
    <property type="match status" value="1"/>
</dbReference>
<feature type="signal peptide" evidence="3">
    <location>
        <begin position="1"/>
        <end position="23"/>
    </location>
</feature>
<sequence length="587" mass="65943">MKASVVNLIWLSGKMVMATSSLALSGFAYGSTPETIGDIQFVDLNFADCFSGYEASSPNILTELDCSNNNISSVEEIKFFPALEHLILLNNNIRSVDTTHNPKLKRLILANNQLRDIDLSHNPELETLTISENNLTQLNINKNLKLKSLYAYKMPIAEIDIRHLSRLRDLGFSAHKLTELNVSQNSELKTLFLGSGSLTTIDLSHNPKLSHVSLQSNQLQEIDLSKNANLKHLNVRNNKLTSLDLSQQTQLQEVKADYNQLAEFQLGKNPNLTSLELNNNKLTKLDLTQQLALKKFIAFNNPLYDITLAKGHEFVLFSVEGSPYAAALTTTSQASEEKNISNLLSPRVSIIEGGVITQEGKEYTVTPTQMVMPKLGQYIGFRYSVTLPKNAQGEIEPSLAKTNKFPITVRMTHPKIVDPKTGKGFTESTWPDTMFKHDRNLAMWYFGDKSELVSGRWKLEILYRDSVVAKKAFQLVNMDDPKELTSIKEALVMQNLFSKGSSYVCKETAFQHCFGFDSTSKCEHALEPYTKSCQAVMAREIKKQKGKFDSKDALKNAFLFYTGCLMGSYAEENHFERTEVLQCMKGK</sequence>
<protein>
    <submittedName>
        <fullName evidence="4">DUF3859 domain-containing protein</fullName>
    </submittedName>
</protein>
<dbReference type="RefSeq" id="WP_114092316.1">
    <property type="nucleotide sequence ID" value="NZ_QOUW02000044.1"/>
</dbReference>
<evidence type="ECO:0000313" key="4">
    <source>
        <dbReference type="EMBL" id="RIW12144.1"/>
    </source>
</evidence>
<dbReference type="Proteomes" id="UP000253437">
    <property type="component" value="Unassembled WGS sequence"/>
</dbReference>
<dbReference type="SUPFAM" id="SSF52058">
    <property type="entry name" value="L domain-like"/>
    <property type="match status" value="1"/>
</dbReference>
<dbReference type="EMBL" id="QOUW02000044">
    <property type="protein sequence ID" value="RIW12144.1"/>
    <property type="molecule type" value="Genomic_DNA"/>
</dbReference>
<dbReference type="GO" id="GO:0035591">
    <property type="term" value="F:signaling adaptor activity"/>
    <property type="evidence" value="ECO:0007669"/>
    <property type="project" value="TreeGrafter"/>
</dbReference>
<dbReference type="PROSITE" id="PS51450">
    <property type="entry name" value="LRR"/>
    <property type="match status" value="3"/>
</dbReference>
<accession>A0A8B3DFE8</accession>
<evidence type="ECO:0000313" key="5">
    <source>
        <dbReference type="Proteomes" id="UP000253437"/>
    </source>
</evidence>
<proteinExistence type="predicted"/>
<keyword evidence="3" id="KW-0732">Signal</keyword>
<dbReference type="PANTHER" id="PTHR47566:SF1">
    <property type="entry name" value="PROTEIN NUD1"/>
    <property type="match status" value="1"/>
</dbReference>
<gene>
    <name evidence="4" type="ORF">DS957_013385</name>
</gene>
<evidence type="ECO:0000256" key="2">
    <source>
        <dbReference type="ARBA" id="ARBA00022737"/>
    </source>
</evidence>
<dbReference type="AlphaFoldDB" id="A0A8B3DFE8"/>
<keyword evidence="2" id="KW-0677">Repeat</keyword>
<dbReference type="Gene3D" id="3.80.10.10">
    <property type="entry name" value="Ribonuclease Inhibitor"/>
    <property type="match status" value="1"/>
</dbReference>
<feature type="chain" id="PRO_5032413692" evidence="3">
    <location>
        <begin position="24"/>
        <end position="587"/>
    </location>
</feature>
<evidence type="ECO:0000256" key="1">
    <source>
        <dbReference type="ARBA" id="ARBA00022614"/>
    </source>
</evidence>
<name>A0A8B3DFE8_VIBHA</name>
<reference evidence="4 5" key="1">
    <citation type="submission" date="2018-08" db="EMBL/GenBank/DDBJ databases">
        <title>Vibrio harveyi strains pathogenic to white snook Centropomus viridis Lockington (1877) and potential probiotic bacteria.</title>
        <authorList>
            <person name="Soto-Rodriguez S."/>
            <person name="Gomez-Gil B."/>
            <person name="Lozano-Olvera R."/>
        </authorList>
    </citation>
    <scope>NUCLEOTIDE SEQUENCE [LARGE SCALE GENOMIC DNA]</scope>
    <source>
        <strain evidence="4 5">CAIM 1508</strain>
    </source>
</reference>
<dbReference type="InterPro" id="IPR001611">
    <property type="entry name" value="Leu-rich_rpt"/>
</dbReference>
<organism evidence="4 5">
    <name type="scientific">Vibrio harveyi</name>
    <name type="common">Beneckea harveyi</name>
    <dbReference type="NCBI Taxonomy" id="669"/>
    <lineage>
        <taxon>Bacteria</taxon>
        <taxon>Pseudomonadati</taxon>
        <taxon>Pseudomonadota</taxon>
        <taxon>Gammaproteobacteria</taxon>
        <taxon>Vibrionales</taxon>
        <taxon>Vibrionaceae</taxon>
        <taxon>Vibrio</taxon>
    </lineage>
</organism>
<evidence type="ECO:0000256" key="3">
    <source>
        <dbReference type="SAM" id="SignalP"/>
    </source>
</evidence>
<dbReference type="InterPro" id="IPR052574">
    <property type="entry name" value="CDIRP"/>
</dbReference>
<dbReference type="Gene3D" id="2.60.40.2390">
    <property type="match status" value="1"/>
</dbReference>
<keyword evidence="1" id="KW-0433">Leucine-rich repeat</keyword>